<keyword evidence="6" id="KW-0175">Coiled coil</keyword>
<dbReference type="Gene3D" id="1.10.10.10">
    <property type="entry name" value="Winged helix-like DNA-binding domain superfamily/Winged helix DNA-binding domain"/>
    <property type="match status" value="1"/>
</dbReference>
<dbReference type="InterPro" id="IPR029480">
    <property type="entry name" value="Transpos_assoc"/>
</dbReference>
<dbReference type="FunFam" id="1.10.10.10:FF:000322">
    <property type="entry name" value="Probable disease resistance protein At1g63360"/>
    <property type="match status" value="1"/>
</dbReference>
<dbReference type="InterPro" id="IPR058922">
    <property type="entry name" value="WHD_DRP"/>
</dbReference>
<evidence type="ECO:0000256" key="6">
    <source>
        <dbReference type="ARBA" id="ARBA00023054"/>
    </source>
</evidence>
<dbReference type="EMBL" id="CAJGYO010000009">
    <property type="protein sequence ID" value="CAD6252460.1"/>
    <property type="molecule type" value="Genomic_DNA"/>
</dbReference>
<evidence type="ECO:0000313" key="15">
    <source>
        <dbReference type="Proteomes" id="UP000604825"/>
    </source>
</evidence>
<evidence type="ECO:0000259" key="8">
    <source>
        <dbReference type="Pfam" id="PF00931"/>
    </source>
</evidence>
<feature type="region of interest" description="Disordered" evidence="7">
    <location>
        <begin position="774"/>
        <end position="866"/>
    </location>
</feature>
<evidence type="ECO:0000256" key="2">
    <source>
        <dbReference type="ARBA" id="ARBA00022614"/>
    </source>
</evidence>
<dbReference type="Gene3D" id="1.10.8.430">
    <property type="entry name" value="Helical domain of apoptotic protease-activating factors"/>
    <property type="match status" value="1"/>
</dbReference>
<dbReference type="GO" id="GO:0042742">
    <property type="term" value="P:defense response to bacterium"/>
    <property type="evidence" value="ECO:0007669"/>
    <property type="project" value="UniProtKB-ARBA"/>
</dbReference>
<dbReference type="InterPro" id="IPR004242">
    <property type="entry name" value="Transposase_21"/>
</dbReference>
<dbReference type="InterPro" id="IPR056789">
    <property type="entry name" value="LRR_R13L1-DRL21"/>
</dbReference>
<evidence type="ECO:0000313" key="14">
    <source>
        <dbReference type="EMBL" id="CAD6252460.1"/>
    </source>
</evidence>
<dbReference type="Gene3D" id="1.20.5.4130">
    <property type="match status" value="1"/>
</dbReference>
<keyword evidence="2" id="KW-0433">Leucine-rich repeat</keyword>
<evidence type="ECO:0000256" key="3">
    <source>
        <dbReference type="ARBA" id="ARBA00022737"/>
    </source>
</evidence>
<evidence type="ECO:0000256" key="5">
    <source>
        <dbReference type="ARBA" id="ARBA00022821"/>
    </source>
</evidence>
<dbReference type="SUPFAM" id="SSF52058">
    <property type="entry name" value="L domain-like"/>
    <property type="match status" value="1"/>
</dbReference>
<dbReference type="InterPro" id="IPR055414">
    <property type="entry name" value="LRR_R13L4/SHOC2-like"/>
</dbReference>
<evidence type="ECO:0000259" key="10">
    <source>
        <dbReference type="Pfam" id="PF18052"/>
    </source>
</evidence>
<dbReference type="SMART" id="SM00369">
    <property type="entry name" value="LRR_TYP"/>
    <property type="match status" value="3"/>
</dbReference>
<reference evidence="14" key="1">
    <citation type="submission" date="2020-10" db="EMBL/GenBank/DDBJ databases">
        <authorList>
            <person name="Han B."/>
            <person name="Lu T."/>
            <person name="Zhao Q."/>
            <person name="Huang X."/>
            <person name="Zhao Y."/>
        </authorList>
    </citation>
    <scope>NUCLEOTIDE SEQUENCE</scope>
</reference>
<dbReference type="InterPro" id="IPR003591">
    <property type="entry name" value="Leu-rich_rpt_typical-subtyp"/>
</dbReference>
<feature type="domain" description="Transposase-associated" evidence="9">
    <location>
        <begin position="1142"/>
        <end position="1176"/>
    </location>
</feature>
<feature type="domain" description="Disease resistance N-terminal" evidence="10">
    <location>
        <begin position="16"/>
        <end position="96"/>
    </location>
</feature>
<dbReference type="Pfam" id="PF13963">
    <property type="entry name" value="Transpos_assoc"/>
    <property type="match status" value="1"/>
</dbReference>
<dbReference type="PANTHER" id="PTHR10775">
    <property type="entry name" value="OS08G0208400 PROTEIN"/>
    <property type="match status" value="1"/>
</dbReference>
<dbReference type="Gene3D" id="3.80.10.10">
    <property type="entry name" value="Ribonuclease Inhibitor"/>
    <property type="match status" value="2"/>
</dbReference>
<dbReference type="GO" id="GO:0009626">
    <property type="term" value="P:plant-type hypersensitive response"/>
    <property type="evidence" value="ECO:0007669"/>
    <property type="project" value="UniProtKB-ARBA"/>
</dbReference>
<accession>A0A811QA49</accession>
<evidence type="ECO:0000256" key="1">
    <source>
        <dbReference type="ARBA" id="ARBA00008894"/>
    </source>
</evidence>
<dbReference type="PRINTS" id="PR00364">
    <property type="entry name" value="DISEASERSIST"/>
</dbReference>
<name>A0A811QA49_9POAL</name>
<dbReference type="InterPro" id="IPR041118">
    <property type="entry name" value="Rx_N"/>
</dbReference>
<evidence type="ECO:0000259" key="12">
    <source>
        <dbReference type="Pfam" id="PF23598"/>
    </source>
</evidence>
<evidence type="ECO:0000256" key="4">
    <source>
        <dbReference type="ARBA" id="ARBA00022741"/>
    </source>
</evidence>
<dbReference type="InterPro" id="IPR027417">
    <property type="entry name" value="P-loop_NTPase"/>
</dbReference>
<protein>
    <submittedName>
        <fullName evidence="14">Uncharacterized protein</fullName>
    </submittedName>
</protein>
<feature type="compositionally biased region" description="Acidic residues" evidence="7">
    <location>
        <begin position="775"/>
        <end position="851"/>
    </location>
</feature>
<comment type="similarity">
    <text evidence="1">Belongs to the disease resistance NB-LRR family.</text>
</comment>
<proteinExistence type="inferred from homology"/>
<dbReference type="GO" id="GO:0002758">
    <property type="term" value="P:innate immune response-activating signaling pathway"/>
    <property type="evidence" value="ECO:0007669"/>
    <property type="project" value="UniProtKB-ARBA"/>
</dbReference>
<dbReference type="PANTHER" id="PTHR10775:SF185">
    <property type="entry name" value="OS08G0208400 PROTEIN"/>
    <property type="match status" value="1"/>
</dbReference>
<feature type="domain" description="Disease resistance R13L4/SHOC-2-like LRR" evidence="12">
    <location>
        <begin position="597"/>
        <end position="753"/>
    </location>
</feature>
<dbReference type="Pfam" id="PF00931">
    <property type="entry name" value="NB-ARC"/>
    <property type="match status" value="1"/>
</dbReference>
<dbReference type="SUPFAM" id="SSF52540">
    <property type="entry name" value="P-loop containing nucleoside triphosphate hydrolases"/>
    <property type="match status" value="1"/>
</dbReference>
<dbReference type="InterPro" id="IPR032675">
    <property type="entry name" value="LRR_dom_sf"/>
</dbReference>
<dbReference type="Pfam" id="PF25019">
    <property type="entry name" value="LRR_R13L1-DRL21"/>
    <property type="match status" value="1"/>
</dbReference>
<dbReference type="Pfam" id="PF18052">
    <property type="entry name" value="Rx_N"/>
    <property type="match status" value="1"/>
</dbReference>
<evidence type="ECO:0000259" key="9">
    <source>
        <dbReference type="Pfam" id="PF13963"/>
    </source>
</evidence>
<feature type="domain" description="Disease resistance protein winged helix" evidence="11">
    <location>
        <begin position="472"/>
        <end position="546"/>
    </location>
</feature>
<organism evidence="14 15">
    <name type="scientific">Miscanthus lutarioriparius</name>
    <dbReference type="NCBI Taxonomy" id="422564"/>
    <lineage>
        <taxon>Eukaryota</taxon>
        <taxon>Viridiplantae</taxon>
        <taxon>Streptophyta</taxon>
        <taxon>Embryophyta</taxon>
        <taxon>Tracheophyta</taxon>
        <taxon>Spermatophyta</taxon>
        <taxon>Magnoliopsida</taxon>
        <taxon>Liliopsida</taxon>
        <taxon>Poales</taxon>
        <taxon>Poaceae</taxon>
        <taxon>PACMAD clade</taxon>
        <taxon>Panicoideae</taxon>
        <taxon>Andropogonodae</taxon>
        <taxon>Andropogoneae</taxon>
        <taxon>Saccharinae</taxon>
        <taxon>Miscanthus</taxon>
    </lineage>
</organism>
<keyword evidence="3" id="KW-0677">Repeat</keyword>
<evidence type="ECO:0000259" key="13">
    <source>
        <dbReference type="Pfam" id="PF25019"/>
    </source>
</evidence>
<dbReference type="Pfam" id="PF23559">
    <property type="entry name" value="WHD_DRP"/>
    <property type="match status" value="1"/>
</dbReference>
<keyword evidence="5" id="KW-0611">Plant defense</keyword>
<keyword evidence="15" id="KW-1185">Reference proteome</keyword>
<sequence length="1790" mass="204801">MAVVLDALAPYVKKIITDMAKEEVRMLLGVPGEINKLKDNLVYLQDYLADAERRRVTDVSVQSWVKKLKDAMYKAADILELCQLEAMERQEKSSSSGDASSCFCSLEGLMTMCGNLQDVIQPLVFCLQNPLFAHETGSRIKKLNQELDSIRKGAAQFNFLKLGSYEEKRTPTDSTAQARRKTTSGFDESAIVGEKIQRDTENLVQKLIMSNNRHDSSASTTIKVVSIVGPGGMGKSTLARKILANEAIKEEFKTKIWLSVTQKYEKVELLRNAITQAKKEPAKGKDESFLEETLTDALSANKFLLVLDDLWTDGAWKEVLHVPVVSAARKQPGSRVLLTTRNEDVTLKMGHYHSHSDQLHVSKLDDEDAWSLLKKQLPRQRQVGIAGDYDELKDIGMKIIKKCDGLPLAIKVMGGLLSTRRPKEREWEIVLNKNIEWKKDEAQEEEELNYSVRLSYEDLSPQLKQCFLYYSLFPKGSGFIEERVISMWISEGFVQHDGRSESGQLDLEDIGAEYHRELVARNLLEPDDSTDNIWDYTMHDIVRSFAQFMSREEAFVVHEDQADIRSLLPENKRFRRLSIDIVDSELEWSILEQQETLRTLLLISCDIKPIGSLQNFASLRVLEISSVQSDWLVDSLCQLRHLRYLSLSYTDISRLPHDIHKMWFLQHIQLDNCTKLEKLPDSITKLVGLRNLSLTGSKVDTIPRGFGGLTNLRALYGFPVKMDGDWCTLEELEALSHLRSLQVNSLENVLDSSIVTKAGIRSKKHLEYLELNWYVDDDDDDDEEEEEEEEEEDGDDRDDNQDDEVEEQQEVEKEDDEKEEEEEHEDDEEKEEDEQTEVENIDQDKEEDDGHTEDGVGKEEQQIGPDQQQRIEDVFDELCPPPTLDTLIISNYFGRRLPNWMHSPAQTTFRCLRSITILNLTYCSRLPDGLCRIPGLEELLISNAPAIEHVGPDFQSVASGDGRIVSKPFPELVKLELLGLSVWKEWNWEKHSEAISMAALEHLQLTDCKLTHLPPGLACDYRYSLRSICLKDLTQLEYLENFPSVVKLDVHECPMLKTISSFSMLRTVNIDGCQKLKVLEGVPVLDNMVLDDIPWDVIGTPARSAPRVVGHLGKAFECALGSSSTCLYRLNMDKTWIDDNAGKCVNSFWKEASEVREHLICDGFLKGYRTWNLHGEASSSMNYGNCDAAEVIEDSSEDDEISYLLRDLAAGLDDRRDFEDNSSTLETCPELVALQKLVAENSKELYPNCKKYIQLRFLIRLLHIKLLGGWSDRSMNLLLDLHNDALPKGSNLPRNFHEAKKLVKSIGIGYNSIHACPNDCVLYWKENVDLNECPKCEVSRWKLDRKSLDERHVYKVLKKVLRDFPMKKTLQRLFLSSKTASLTRWHDEDRKKDGLLRHSADSPLWQDFDEKHLEFSADSRNIRLAFATDGFNPFRMNNVSYSVWPGICIPLNFPPSMCMKQSNFILSLLLPGKRGPGSDMDVFLQPLIYDLLDMFENGVRTYDASRGEFFKLRAAVLWTILDFSGLGYVSGSTTSGEAGCPDCHQFTCSLRLHNGTKTCYMDHRRFLDENHPFRFDVDKFGGKTEFRPAPTPLSGEQILDCTKDLCTSFGKDPSGKQPARKRRKEGEPLIIFERRSIWFKLPYWKDLMLRHNFDVMHIGKNVSESLINTFLGTIEKYKENLNSRLDLQALGIRSDLHPVEVDDQFYLPPAPYTMSPDEKKLFCQILKGVKFPDGYASNIRHNIQFNEKKIFGLKSHECHIILQHLSWIKMIELDVVLNVGFNQDLRHTFI</sequence>
<feature type="domain" description="R13L1/DRL21-like LRR repeat region" evidence="13">
    <location>
        <begin position="866"/>
        <end position="943"/>
    </location>
</feature>
<dbReference type="GO" id="GO:0043531">
    <property type="term" value="F:ADP binding"/>
    <property type="evidence" value="ECO:0007669"/>
    <property type="project" value="InterPro"/>
</dbReference>
<dbReference type="InterPro" id="IPR042197">
    <property type="entry name" value="Apaf_helical"/>
</dbReference>
<dbReference type="OrthoDB" id="671541at2759"/>
<gene>
    <name evidence="14" type="ORF">NCGR_LOCUS36112</name>
</gene>
<keyword evidence="4" id="KW-0547">Nucleotide-binding</keyword>
<dbReference type="Gene3D" id="3.40.50.300">
    <property type="entry name" value="P-loop containing nucleotide triphosphate hydrolases"/>
    <property type="match status" value="1"/>
</dbReference>
<dbReference type="InterPro" id="IPR002182">
    <property type="entry name" value="NB-ARC"/>
</dbReference>
<dbReference type="InterPro" id="IPR036388">
    <property type="entry name" value="WH-like_DNA-bd_sf"/>
</dbReference>
<evidence type="ECO:0000259" key="11">
    <source>
        <dbReference type="Pfam" id="PF23559"/>
    </source>
</evidence>
<dbReference type="Pfam" id="PF02992">
    <property type="entry name" value="Transposase_21"/>
    <property type="match status" value="1"/>
</dbReference>
<feature type="compositionally biased region" description="Basic and acidic residues" evidence="7">
    <location>
        <begin position="852"/>
        <end position="861"/>
    </location>
</feature>
<evidence type="ECO:0000256" key="7">
    <source>
        <dbReference type="SAM" id="MobiDB-lite"/>
    </source>
</evidence>
<dbReference type="Proteomes" id="UP000604825">
    <property type="component" value="Unassembled WGS sequence"/>
</dbReference>
<feature type="domain" description="NB-ARC" evidence="8">
    <location>
        <begin position="220"/>
        <end position="376"/>
    </location>
</feature>
<comment type="caution">
    <text evidence="14">The sequence shown here is derived from an EMBL/GenBank/DDBJ whole genome shotgun (WGS) entry which is preliminary data.</text>
</comment>
<dbReference type="Pfam" id="PF23598">
    <property type="entry name" value="LRR_14"/>
    <property type="match status" value="1"/>
</dbReference>